<dbReference type="EMBL" id="JAWDGP010001907">
    <property type="protein sequence ID" value="KAK3787088.1"/>
    <property type="molecule type" value="Genomic_DNA"/>
</dbReference>
<protein>
    <recommendedName>
        <fullName evidence="7">G-protein coupled receptors family 1 profile domain-containing protein</fullName>
    </recommendedName>
</protein>
<organism evidence="8 9">
    <name type="scientific">Elysia crispata</name>
    <name type="common">lettuce slug</name>
    <dbReference type="NCBI Taxonomy" id="231223"/>
    <lineage>
        <taxon>Eukaryota</taxon>
        <taxon>Metazoa</taxon>
        <taxon>Spiralia</taxon>
        <taxon>Lophotrochozoa</taxon>
        <taxon>Mollusca</taxon>
        <taxon>Gastropoda</taxon>
        <taxon>Heterobranchia</taxon>
        <taxon>Euthyneura</taxon>
        <taxon>Panpulmonata</taxon>
        <taxon>Sacoglossa</taxon>
        <taxon>Placobranchoidea</taxon>
        <taxon>Plakobranchidae</taxon>
        <taxon>Elysia</taxon>
    </lineage>
</organism>
<dbReference type="GO" id="GO:0004930">
    <property type="term" value="F:G protein-coupled receptor activity"/>
    <property type="evidence" value="ECO:0007669"/>
    <property type="project" value="InterPro"/>
</dbReference>
<dbReference type="SUPFAM" id="SSF81321">
    <property type="entry name" value="Family A G protein-coupled receptor-like"/>
    <property type="match status" value="1"/>
</dbReference>
<keyword evidence="9" id="KW-1185">Reference proteome</keyword>
<dbReference type="Pfam" id="PF00001">
    <property type="entry name" value="7tm_1"/>
    <property type="match status" value="1"/>
</dbReference>
<evidence type="ECO:0000313" key="9">
    <source>
        <dbReference type="Proteomes" id="UP001283361"/>
    </source>
</evidence>
<evidence type="ECO:0000259" key="7">
    <source>
        <dbReference type="PROSITE" id="PS50262"/>
    </source>
</evidence>
<proteinExistence type="predicted"/>
<evidence type="ECO:0000256" key="3">
    <source>
        <dbReference type="ARBA" id="ARBA00022989"/>
    </source>
</evidence>
<name>A0AAE1AFV2_9GAST</name>
<dbReference type="InterPro" id="IPR017452">
    <property type="entry name" value="GPCR_Rhodpsn_7TM"/>
</dbReference>
<gene>
    <name evidence="8" type="ORF">RRG08_013465</name>
</gene>
<dbReference type="InterPro" id="IPR052954">
    <property type="entry name" value="GPCR-Ligand_Int"/>
</dbReference>
<feature type="region of interest" description="Disordered" evidence="5">
    <location>
        <begin position="218"/>
        <end position="272"/>
    </location>
</feature>
<dbReference type="Proteomes" id="UP001283361">
    <property type="component" value="Unassembled WGS sequence"/>
</dbReference>
<comment type="subcellular location">
    <subcellularLocation>
        <location evidence="1">Membrane</location>
    </subcellularLocation>
</comment>
<feature type="transmembrane region" description="Helical" evidence="6">
    <location>
        <begin position="130"/>
        <end position="150"/>
    </location>
</feature>
<evidence type="ECO:0000256" key="4">
    <source>
        <dbReference type="ARBA" id="ARBA00023136"/>
    </source>
</evidence>
<accession>A0AAE1AFV2</accession>
<feature type="transmembrane region" description="Helical" evidence="6">
    <location>
        <begin position="83"/>
        <end position="109"/>
    </location>
</feature>
<feature type="domain" description="G-protein coupled receptors family 1 profile" evidence="7">
    <location>
        <begin position="27"/>
        <end position="390"/>
    </location>
</feature>
<evidence type="ECO:0000256" key="2">
    <source>
        <dbReference type="ARBA" id="ARBA00022692"/>
    </source>
</evidence>
<feature type="compositionally biased region" description="Polar residues" evidence="5">
    <location>
        <begin position="239"/>
        <end position="262"/>
    </location>
</feature>
<feature type="transmembrane region" description="Helical" evidence="6">
    <location>
        <begin position="12"/>
        <end position="36"/>
    </location>
</feature>
<keyword evidence="4 6" id="KW-0472">Membrane</keyword>
<keyword evidence="3 6" id="KW-1133">Transmembrane helix</keyword>
<dbReference type="InterPro" id="IPR000276">
    <property type="entry name" value="GPCR_Rhodpsn"/>
</dbReference>
<evidence type="ECO:0000256" key="1">
    <source>
        <dbReference type="ARBA" id="ARBA00004370"/>
    </source>
</evidence>
<dbReference type="PANTHER" id="PTHR46641">
    <property type="entry name" value="FMRFAMIDE RECEPTOR-RELATED"/>
    <property type="match status" value="1"/>
</dbReference>
<reference evidence="8" key="1">
    <citation type="journal article" date="2023" name="G3 (Bethesda)">
        <title>A reference genome for the long-term kleptoplast-retaining sea slug Elysia crispata morphotype clarki.</title>
        <authorList>
            <person name="Eastman K.E."/>
            <person name="Pendleton A.L."/>
            <person name="Shaikh M.A."/>
            <person name="Suttiyut T."/>
            <person name="Ogas R."/>
            <person name="Tomko P."/>
            <person name="Gavelis G."/>
            <person name="Widhalm J.R."/>
            <person name="Wisecaver J.H."/>
        </authorList>
    </citation>
    <scope>NUCLEOTIDE SEQUENCE</scope>
    <source>
        <strain evidence="8">ECLA1</strain>
    </source>
</reference>
<dbReference type="GO" id="GO:0016020">
    <property type="term" value="C:membrane"/>
    <property type="evidence" value="ECO:0007669"/>
    <property type="project" value="UniProtKB-SubCell"/>
</dbReference>
<dbReference type="PANTHER" id="PTHR46641:SF2">
    <property type="entry name" value="FMRFAMIDE RECEPTOR"/>
    <property type="match status" value="1"/>
</dbReference>
<dbReference type="PROSITE" id="PS50262">
    <property type="entry name" value="G_PROTEIN_RECEP_F1_2"/>
    <property type="match status" value="1"/>
</dbReference>
<dbReference type="Gene3D" id="1.20.1070.10">
    <property type="entry name" value="Rhodopsin 7-helix transmembrane proteins"/>
    <property type="match status" value="1"/>
</dbReference>
<evidence type="ECO:0000313" key="8">
    <source>
        <dbReference type="EMBL" id="KAK3787088.1"/>
    </source>
</evidence>
<keyword evidence="2 6" id="KW-0812">Transmembrane</keyword>
<feature type="transmembrane region" description="Helical" evidence="6">
    <location>
        <begin position="326"/>
        <end position="347"/>
    </location>
</feature>
<evidence type="ECO:0000256" key="5">
    <source>
        <dbReference type="SAM" id="MobiDB-lite"/>
    </source>
</evidence>
<feature type="transmembrane region" description="Helical" evidence="6">
    <location>
        <begin position="367"/>
        <end position="393"/>
    </location>
</feature>
<sequence>MDKVMAHIDLYLRIIFSCILCFFAFATNIVNMAVLVRQGVRGCVSLCLFCLSGTDFLSTLSGLCTIPPKIMMYRKKTSEIDPFAIYFFMVYMSAIFYDVSNTLTAFLSLERCLCVCLPLRFKDIFTFRRGAVAIACIYLLCFGVYMPHFLSSGLQRRPTRSGNSTYLALWLSADRSDVDIYINITVHFCLTILNMAVVCLCTLLMLVSLKRSSRFQGGKTKRLRAPESSGRVTEERTTDISSAPPSQDDLQPTVHSRTTTFTGDLPNSRVDLARDSRGVDNDISSRFSKKQTPIVRANQEVEDLKIDGKNMPDKNKKKSPSSRNVNVMRTVIVLCFICFLSNLSRLALTSASYVEPRLRFGKEFDHWYQISLSICYVFQVLNCSLNIFVYYRFNKSFRETVQRLFCCSKPTAR</sequence>
<dbReference type="AlphaFoldDB" id="A0AAE1AFV2"/>
<evidence type="ECO:0000256" key="6">
    <source>
        <dbReference type="SAM" id="Phobius"/>
    </source>
</evidence>
<feature type="transmembrane region" description="Helical" evidence="6">
    <location>
        <begin position="43"/>
        <end position="63"/>
    </location>
</feature>
<comment type="caution">
    <text evidence="8">The sequence shown here is derived from an EMBL/GenBank/DDBJ whole genome shotgun (WGS) entry which is preliminary data.</text>
</comment>
<feature type="transmembrane region" description="Helical" evidence="6">
    <location>
        <begin position="180"/>
        <end position="207"/>
    </location>
</feature>